<keyword evidence="11" id="KW-0234">DNA repair</keyword>
<accession>A0A9K3LGK6</accession>
<dbReference type="InterPro" id="IPR017961">
    <property type="entry name" value="DNA_pol_Y-fam_little_finger"/>
</dbReference>
<feature type="domain" description="BRCT" evidence="14">
    <location>
        <begin position="371"/>
        <end position="461"/>
    </location>
</feature>
<keyword evidence="17" id="KW-1185">Reference proteome</keyword>
<feature type="compositionally biased region" description="Basic and acidic residues" evidence="13">
    <location>
        <begin position="236"/>
        <end position="261"/>
    </location>
</feature>
<dbReference type="EMBL" id="JAGRRH010000013">
    <property type="protein sequence ID" value="KAG7360496.1"/>
    <property type="molecule type" value="Genomic_DNA"/>
</dbReference>
<organism evidence="16 17">
    <name type="scientific">Nitzschia inconspicua</name>
    <dbReference type="NCBI Taxonomy" id="303405"/>
    <lineage>
        <taxon>Eukaryota</taxon>
        <taxon>Sar</taxon>
        <taxon>Stramenopiles</taxon>
        <taxon>Ochrophyta</taxon>
        <taxon>Bacillariophyta</taxon>
        <taxon>Bacillariophyceae</taxon>
        <taxon>Bacillariophycidae</taxon>
        <taxon>Bacillariales</taxon>
        <taxon>Bacillariaceae</taxon>
        <taxon>Nitzschia</taxon>
    </lineage>
</organism>
<dbReference type="GO" id="GO:0042276">
    <property type="term" value="P:error-prone translesion synthesis"/>
    <property type="evidence" value="ECO:0007669"/>
    <property type="project" value="TreeGrafter"/>
</dbReference>
<feature type="compositionally biased region" description="Low complexity" evidence="13">
    <location>
        <begin position="160"/>
        <end position="183"/>
    </location>
</feature>
<dbReference type="InterPro" id="IPR053848">
    <property type="entry name" value="IMS_HHH_1"/>
</dbReference>
<evidence type="ECO:0000313" key="16">
    <source>
        <dbReference type="EMBL" id="KAG7360496.1"/>
    </source>
</evidence>
<keyword evidence="10" id="KW-0238">DNA-binding</keyword>
<evidence type="ECO:0000256" key="5">
    <source>
        <dbReference type="ARBA" id="ARBA00022679"/>
    </source>
</evidence>
<evidence type="ECO:0000256" key="8">
    <source>
        <dbReference type="ARBA" id="ARBA00022763"/>
    </source>
</evidence>
<keyword evidence="9" id="KW-0460">Magnesium</keyword>
<keyword evidence="5" id="KW-0808">Transferase</keyword>
<reference evidence="16" key="1">
    <citation type="journal article" date="2021" name="Sci. Rep.">
        <title>Diploid genomic architecture of Nitzschia inconspicua, an elite biomass production diatom.</title>
        <authorList>
            <person name="Oliver A."/>
            <person name="Podell S."/>
            <person name="Pinowska A."/>
            <person name="Traller J.C."/>
            <person name="Smith S.R."/>
            <person name="McClure R."/>
            <person name="Beliaev A."/>
            <person name="Bohutskyi P."/>
            <person name="Hill E.A."/>
            <person name="Rabines A."/>
            <person name="Zheng H."/>
            <person name="Allen L.Z."/>
            <person name="Kuo A."/>
            <person name="Grigoriev I.V."/>
            <person name="Allen A.E."/>
            <person name="Hazlebeck D."/>
            <person name="Allen E.E."/>
        </authorList>
    </citation>
    <scope>NUCLEOTIDE SEQUENCE</scope>
    <source>
        <strain evidence="16">Hildebrandi</strain>
    </source>
</reference>
<evidence type="ECO:0000256" key="3">
    <source>
        <dbReference type="ARBA" id="ARBA00020399"/>
    </source>
</evidence>
<evidence type="ECO:0000256" key="7">
    <source>
        <dbReference type="ARBA" id="ARBA00022723"/>
    </source>
</evidence>
<dbReference type="PROSITE" id="PS50172">
    <property type="entry name" value="BRCT"/>
    <property type="match status" value="1"/>
</dbReference>
<evidence type="ECO:0000256" key="1">
    <source>
        <dbReference type="ARBA" id="ARBA00004123"/>
    </source>
</evidence>
<keyword evidence="8" id="KW-0227">DNA damage</keyword>
<dbReference type="GO" id="GO:0006281">
    <property type="term" value="P:DNA repair"/>
    <property type="evidence" value="ECO:0007669"/>
    <property type="project" value="UniProtKB-KW"/>
</dbReference>
<dbReference type="Pfam" id="PF00817">
    <property type="entry name" value="IMS"/>
    <property type="match status" value="1"/>
</dbReference>
<dbReference type="PANTHER" id="PTHR45990:SF1">
    <property type="entry name" value="DNA REPAIR PROTEIN REV1"/>
    <property type="match status" value="1"/>
</dbReference>
<dbReference type="PROSITE" id="PS50173">
    <property type="entry name" value="UMUC"/>
    <property type="match status" value="1"/>
</dbReference>
<evidence type="ECO:0000256" key="4">
    <source>
        <dbReference type="ARBA" id="ARBA00022634"/>
    </source>
</evidence>
<dbReference type="GO" id="GO:0046872">
    <property type="term" value="F:metal ion binding"/>
    <property type="evidence" value="ECO:0007669"/>
    <property type="project" value="UniProtKB-KW"/>
</dbReference>
<dbReference type="GO" id="GO:0070987">
    <property type="term" value="P:error-free translesion synthesis"/>
    <property type="evidence" value="ECO:0007669"/>
    <property type="project" value="TreeGrafter"/>
</dbReference>
<keyword evidence="6" id="KW-0548">Nucleotidyltransferase</keyword>
<dbReference type="AlphaFoldDB" id="A0A9K3LGK6"/>
<proteinExistence type="inferred from homology"/>
<name>A0A9K3LGK6_9STRA</name>
<dbReference type="Pfam" id="PF16589">
    <property type="entry name" value="BRCT_2"/>
    <property type="match status" value="1"/>
</dbReference>
<feature type="region of interest" description="Disordered" evidence="13">
    <location>
        <begin position="128"/>
        <end position="261"/>
    </location>
</feature>
<keyword evidence="7" id="KW-0479">Metal-binding</keyword>
<dbReference type="GO" id="GO:0017125">
    <property type="term" value="F:deoxycytidyl transferase activity"/>
    <property type="evidence" value="ECO:0007669"/>
    <property type="project" value="TreeGrafter"/>
</dbReference>
<dbReference type="GO" id="GO:0003887">
    <property type="term" value="F:DNA-directed DNA polymerase activity"/>
    <property type="evidence" value="ECO:0007669"/>
    <property type="project" value="InterPro"/>
</dbReference>
<sequence length="1211" mass="136004">MTTTLERLKNIESLSWSSFLKRRGYVCGRDDRHNNNSAGLEQLVPSKFLGRNERNEHLTDWQDRPSKFPTTYVYSEKMVKPSKSMQPEQVDEAALRAGRNKKNSMRDGSNSFHNYMARKIAVQRQQFGLVLPPPPPPKVEPRSETQQLQEFVPKPPPGSPGKSSLLKRNVSESQQQPSGSSPTPKKHRAITFELGTKPPAHGTNGDGKRKVSATNSSSKARSMLLRLGKRHGHVQQKKERIQQLQRKSLESRGDGLEQKARHEQRKEMEMEMDGATMNSSFASVDSSGFRRTYETPRDLPLARTINDAPSTSDPLLSLNGSTVNDHDTLLTTRNVVPSTHAQPLTTFIDASQQIETSNLELTSPSVRLNFRPDLFFYGIVIKVQGFTDPDEHTLRRLIQKHGGDYETYETTRVTHIIASAMSTAKQNIYKNQRRPTPVCVPAWIVDSVKTGVLLPHGKYLLNKEQNQQELKSMFHGNGQPLPIENSVSKPTPTRQVIPEIVKPYTNSPSRRSEIDVSMVESPSTAGQVKAIVESASVTQDPATPIIGSKESRGKTNTQFINGKIRTVGTDPSFVESYFKSSRLSFIGSYKQRVTNKGKEFHDNDAPLIPADAKRFIFHVDMDQFFAAVVLRNYPEFRNRPVAISHLGMDKGQHVPNESNVSFKNSTSECATVNYEARKYGIKKGMFLKAAYERCPDLIVLKYDFEGYDEVAQQVLEILEAFCADPKHPGAVEPISCDEYIMEVFVDASGQDVHEHVIALAEKVRAEIYEKTLCTATAGIGTNKYLAKLACDKAKPNGSFVVKDHTSLLSGKLLRDMPGVGWRSEPKLKEKGLIRVDDVWDLGLEGKRLLCEIMGAKNGERMYNFCYGRDERDVLPNAERKTVGAECNYGVRFDGPYGIDHFMMELAKEVEKRMSCIGVKGCKVTLKLKKKKQDAKEPPKFLGHGRCHNLSKSGNLKQASRDAAVIASLGMKLFQQFGIRDIHDVRGMGIVMSNLRDDVKDTKTTNSGLQQWLTNAASTKSPDLFSHRIREEESSLVHDLSEDAIIPRYDEGSITIPTREMAGFVRNRNDRGSSFYKSQYETNPQDPVSINPKDALSKLSSTAVTVPNSMLMNEKRLVAPFRRVNTYIEDLLPLKEYLQKHEAITEGNALSTCLVFFIIVHVERPQAVRPMIRMMVQQQWQSNAKTIVSILDKINVFLKGTKLDKTWLLGKG</sequence>
<protein>
    <recommendedName>
        <fullName evidence="3">DNA repair protein REV1</fullName>
    </recommendedName>
</protein>
<evidence type="ECO:0000256" key="9">
    <source>
        <dbReference type="ARBA" id="ARBA00022842"/>
    </source>
</evidence>
<reference evidence="16" key="2">
    <citation type="submission" date="2021-04" db="EMBL/GenBank/DDBJ databases">
        <authorList>
            <person name="Podell S."/>
        </authorList>
    </citation>
    <scope>NUCLEOTIDE SEQUENCE</scope>
    <source>
        <strain evidence="16">Hildebrandi</strain>
    </source>
</reference>
<dbReference type="GO" id="GO:0003684">
    <property type="term" value="F:damaged DNA binding"/>
    <property type="evidence" value="ECO:0007669"/>
    <property type="project" value="InterPro"/>
</dbReference>
<comment type="subcellular location">
    <subcellularLocation>
        <location evidence="1">Nucleus</location>
    </subcellularLocation>
</comment>
<evidence type="ECO:0000256" key="6">
    <source>
        <dbReference type="ARBA" id="ARBA00022695"/>
    </source>
</evidence>
<evidence type="ECO:0000259" key="15">
    <source>
        <dbReference type="PROSITE" id="PS50173"/>
    </source>
</evidence>
<dbReference type="OrthoDB" id="427711at2759"/>
<dbReference type="SMART" id="SM00292">
    <property type="entry name" value="BRCT"/>
    <property type="match status" value="1"/>
</dbReference>
<dbReference type="FunFam" id="3.30.1490.100:FF:000001">
    <property type="entry name" value="DNA repair protein REV1"/>
    <property type="match status" value="1"/>
</dbReference>
<gene>
    <name evidence="16" type="ORF">IV203_035595</name>
</gene>
<evidence type="ECO:0000256" key="12">
    <source>
        <dbReference type="ARBA" id="ARBA00023242"/>
    </source>
</evidence>
<evidence type="ECO:0000313" key="17">
    <source>
        <dbReference type="Proteomes" id="UP000693970"/>
    </source>
</evidence>
<dbReference type="InterPro" id="IPR001357">
    <property type="entry name" value="BRCT_dom"/>
</dbReference>
<evidence type="ECO:0000259" key="14">
    <source>
        <dbReference type="PROSITE" id="PS50172"/>
    </source>
</evidence>
<dbReference type="Pfam" id="PF21999">
    <property type="entry name" value="IMS_HHH_1"/>
    <property type="match status" value="1"/>
</dbReference>
<comment type="caution">
    <text evidence="16">The sequence shown here is derived from an EMBL/GenBank/DDBJ whole genome shotgun (WGS) entry which is preliminary data.</text>
</comment>
<keyword evidence="4" id="KW-0237">DNA synthesis</keyword>
<dbReference type="CDD" id="cd17719">
    <property type="entry name" value="BRCT_Rev1"/>
    <property type="match status" value="1"/>
</dbReference>
<comment type="similarity">
    <text evidence="2">Belongs to the DNA polymerase type-Y family.</text>
</comment>
<dbReference type="PANTHER" id="PTHR45990">
    <property type="entry name" value="DNA REPAIR PROTEIN REV1"/>
    <property type="match status" value="1"/>
</dbReference>
<dbReference type="Proteomes" id="UP000693970">
    <property type="component" value="Unassembled WGS sequence"/>
</dbReference>
<evidence type="ECO:0000256" key="2">
    <source>
        <dbReference type="ARBA" id="ARBA00010945"/>
    </source>
</evidence>
<feature type="domain" description="UmuC" evidence="15">
    <location>
        <begin position="616"/>
        <end position="820"/>
    </location>
</feature>
<dbReference type="Pfam" id="PF11799">
    <property type="entry name" value="IMS_C"/>
    <property type="match status" value="1"/>
</dbReference>
<evidence type="ECO:0000256" key="10">
    <source>
        <dbReference type="ARBA" id="ARBA00023125"/>
    </source>
</evidence>
<keyword evidence="12" id="KW-0539">Nucleus</keyword>
<dbReference type="InterPro" id="IPR001126">
    <property type="entry name" value="UmuC"/>
</dbReference>
<evidence type="ECO:0000256" key="13">
    <source>
        <dbReference type="SAM" id="MobiDB-lite"/>
    </source>
</evidence>
<dbReference type="GO" id="GO:0005634">
    <property type="term" value="C:nucleus"/>
    <property type="evidence" value="ECO:0007669"/>
    <property type="project" value="UniProtKB-SubCell"/>
</dbReference>
<evidence type="ECO:0000256" key="11">
    <source>
        <dbReference type="ARBA" id="ARBA00023204"/>
    </source>
</evidence>